<proteinExistence type="predicted"/>
<dbReference type="PANTHER" id="PTHR46246:SF1">
    <property type="entry name" value="GUANOSINE-3',5'-BIS(DIPHOSPHATE) 3'-PYROPHOSPHOHYDROLASE MESH1"/>
    <property type="match status" value="1"/>
</dbReference>
<dbReference type="SUPFAM" id="SSF109604">
    <property type="entry name" value="HD-domain/PDEase-like"/>
    <property type="match status" value="1"/>
</dbReference>
<gene>
    <name evidence="1" type="ORF">GGC33_00875</name>
</gene>
<reference evidence="1 2" key="1">
    <citation type="submission" date="2019-11" db="EMBL/GenBank/DDBJ databases">
        <title>Isolation of a new High Light Tolerant Cyanobacteria.</title>
        <authorList>
            <person name="Dobson Z."/>
            <person name="Vaughn N."/>
            <person name="Vaughn M."/>
            <person name="Fromme P."/>
            <person name="Mazor Y."/>
        </authorList>
    </citation>
    <scope>NUCLEOTIDE SEQUENCE [LARGE SCALE GENOMIC DNA]</scope>
    <source>
        <strain evidence="1 2">0216</strain>
    </source>
</reference>
<dbReference type="GO" id="GO:0008893">
    <property type="term" value="F:guanosine-3',5'-bis(diphosphate) 3'-diphosphatase activity"/>
    <property type="evidence" value="ECO:0007669"/>
    <property type="project" value="TreeGrafter"/>
</dbReference>
<evidence type="ECO:0000313" key="2">
    <source>
        <dbReference type="Proteomes" id="UP000437131"/>
    </source>
</evidence>
<name>A0A844GNU4_9CHRO</name>
<dbReference type="RefSeq" id="WP_155082415.1">
    <property type="nucleotide sequence ID" value="NZ_WMIA01000001.1"/>
</dbReference>
<dbReference type="InterPro" id="IPR052194">
    <property type="entry name" value="MESH1"/>
</dbReference>
<evidence type="ECO:0000313" key="1">
    <source>
        <dbReference type="EMBL" id="MTF37490.1"/>
    </source>
</evidence>
<dbReference type="Gene3D" id="1.10.3210.10">
    <property type="entry name" value="Hypothetical protein af1432"/>
    <property type="match status" value="1"/>
</dbReference>
<dbReference type="EMBL" id="WMIA01000001">
    <property type="protein sequence ID" value="MTF37490.1"/>
    <property type="molecule type" value="Genomic_DNA"/>
</dbReference>
<dbReference type="AlphaFoldDB" id="A0A844GNU4"/>
<dbReference type="CDD" id="cd00077">
    <property type="entry name" value="HDc"/>
    <property type="match status" value="1"/>
</dbReference>
<comment type="caution">
    <text evidence="1">The sequence shown here is derived from an EMBL/GenBank/DDBJ whole genome shotgun (WGS) entry which is preliminary data.</text>
</comment>
<organism evidence="1 2">
    <name type="scientific">Cyanobacterium aponinum 0216</name>
    <dbReference type="NCBI Taxonomy" id="2676140"/>
    <lineage>
        <taxon>Bacteria</taxon>
        <taxon>Bacillati</taxon>
        <taxon>Cyanobacteriota</taxon>
        <taxon>Cyanophyceae</taxon>
        <taxon>Oscillatoriophycideae</taxon>
        <taxon>Chroococcales</taxon>
        <taxon>Geminocystaceae</taxon>
        <taxon>Cyanobacterium</taxon>
    </lineage>
</organism>
<accession>A0A844GNU4</accession>
<dbReference type="InterPro" id="IPR003607">
    <property type="entry name" value="HD/PDEase_dom"/>
</dbReference>
<dbReference type="Proteomes" id="UP000437131">
    <property type="component" value="Unassembled WGS sequence"/>
</dbReference>
<sequence length="185" mass="21731">MKYWNPEIYLKAWNFASVAHQTQLMPSSNVPYLNHIGSVAMEAMTAITYSDNIQYPDLLIQCALLHDVIEDTDISYEEIKREFSLDVADGVLALTKNKKLPSKQEQMEDSLNRIIQQPPEIWMVKMCDRITNLQPPPRHWSQNKIIKYRQEAILIWEKLGTANQYLAQRLDYKITQYHQYQTLTL</sequence>
<dbReference type="Pfam" id="PF13328">
    <property type="entry name" value="HD_4"/>
    <property type="match status" value="1"/>
</dbReference>
<dbReference type="PANTHER" id="PTHR46246">
    <property type="entry name" value="GUANOSINE-3',5'-BIS(DIPHOSPHATE) 3'-PYROPHOSPHOHYDROLASE MESH1"/>
    <property type="match status" value="1"/>
</dbReference>
<protein>
    <submittedName>
        <fullName evidence="1">HD domain-containing protein</fullName>
    </submittedName>
</protein>